<dbReference type="Proteomes" id="UP000007879">
    <property type="component" value="Unassembled WGS sequence"/>
</dbReference>
<keyword evidence="5" id="KW-1185">Reference proteome</keyword>
<dbReference type="EnsemblMetazoa" id="Aqu2.1.19099_001">
    <property type="protein sequence ID" value="Aqu2.1.19099_001"/>
    <property type="gene ID" value="Aqu2.1.19099"/>
</dbReference>
<dbReference type="KEGG" id="aqu:105314311"/>
<name>A0A1X7TV66_AMPQE</name>
<feature type="repeat" description="ANK" evidence="3">
    <location>
        <begin position="76"/>
        <end position="108"/>
    </location>
</feature>
<evidence type="ECO:0000256" key="1">
    <source>
        <dbReference type="ARBA" id="ARBA00022737"/>
    </source>
</evidence>
<dbReference type="InterPro" id="IPR036770">
    <property type="entry name" value="Ankyrin_rpt-contain_sf"/>
</dbReference>
<dbReference type="SMART" id="SM00248">
    <property type="entry name" value="ANK"/>
    <property type="match status" value="9"/>
</dbReference>
<keyword evidence="1" id="KW-0677">Repeat</keyword>
<sequence length="551" mass="60797">MEGSKATVTDLSEKEEEEILHILQEEANKGKGSYRIPNADLEATLHKACEKGWAEVTRLLLEGHSLDPNALDYRRTNLRPLHLAARGGHEELVEYLISKGARVDGEDFNGSTALHHSMREGEWSISERLVSTHDANLLKCNGSGEVPLLLGLNRALMEEEEEKGKEAFHSLLVMYDRIALPCSIQYRIIKSVYEKEWKEELLYLLQIDEKKSKGKTVRHSPLLLTVATSGDENVCDFLLENNADYTITDEHGNTALHHAISNGYFNCVKVLLQKAPALLSVCNNREEGVIRFAVWTRSHEMVLMLVEAGAKVDQEDVKGETPLLSAIRQDSRGIAEYLVKDLQCDVFKCNKNGVSLLSSELMDVLQSRNTNKALWLLSLAPVTAKSLSKDCLYLACQQGMMDVIDVLLQACHCDPFQVSPVTGLTPYHAAIKEKSVPVLQRLLAYKTCPLSLAAANGVTVAEMAKNCPGAAKVLELGRKKDLSFAQKVVKVFVLGEDGVGKSSLAHAVKVSNKGLGGRRGTIRKREPSLGIKVRKVDLAEAGPVLLYDCSF</sequence>
<dbReference type="InParanoid" id="A0A1X7TV66"/>
<reference evidence="5" key="1">
    <citation type="journal article" date="2010" name="Nature">
        <title>The Amphimedon queenslandica genome and the evolution of animal complexity.</title>
        <authorList>
            <person name="Srivastava M."/>
            <person name="Simakov O."/>
            <person name="Chapman J."/>
            <person name="Fahey B."/>
            <person name="Gauthier M.E."/>
            <person name="Mitros T."/>
            <person name="Richards G.S."/>
            <person name="Conaco C."/>
            <person name="Dacre M."/>
            <person name="Hellsten U."/>
            <person name="Larroux C."/>
            <person name="Putnam N.H."/>
            <person name="Stanke M."/>
            <person name="Adamska M."/>
            <person name="Darling A."/>
            <person name="Degnan S.M."/>
            <person name="Oakley T.H."/>
            <person name="Plachetzki D.C."/>
            <person name="Zhai Y."/>
            <person name="Adamski M."/>
            <person name="Calcino A."/>
            <person name="Cummins S.F."/>
            <person name="Goodstein D.M."/>
            <person name="Harris C."/>
            <person name="Jackson D.J."/>
            <person name="Leys S.P."/>
            <person name="Shu S."/>
            <person name="Woodcroft B.J."/>
            <person name="Vervoort M."/>
            <person name="Kosik K.S."/>
            <person name="Manning G."/>
            <person name="Degnan B.M."/>
            <person name="Rokhsar D.S."/>
        </authorList>
    </citation>
    <scope>NUCLEOTIDE SEQUENCE [LARGE SCALE GENOMIC DNA]</scope>
</reference>
<dbReference type="PANTHER" id="PTHR24198:SF165">
    <property type="entry name" value="ANKYRIN REPEAT-CONTAINING PROTEIN-RELATED"/>
    <property type="match status" value="1"/>
</dbReference>
<dbReference type="Gene3D" id="1.25.40.20">
    <property type="entry name" value="Ankyrin repeat-containing domain"/>
    <property type="match status" value="3"/>
</dbReference>
<dbReference type="Pfam" id="PF12796">
    <property type="entry name" value="Ank_2"/>
    <property type="match status" value="2"/>
</dbReference>
<reference evidence="4" key="2">
    <citation type="submission" date="2017-05" db="UniProtKB">
        <authorList>
            <consortium name="EnsemblMetazoa"/>
        </authorList>
    </citation>
    <scope>IDENTIFICATION</scope>
</reference>
<dbReference type="eggNOG" id="KOG4177">
    <property type="taxonomic scope" value="Eukaryota"/>
</dbReference>
<dbReference type="OrthoDB" id="424503at2759"/>
<protein>
    <submittedName>
        <fullName evidence="4">Uncharacterized protein</fullName>
    </submittedName>
</protein>
<dbReference type="PANTHER" id="PTHR24198">
    <property type="entry name" value="ANKYRIN REPEAT AND PROTEIN KINASE DOMAIN-CONTAINING PROTEIN"/>
    <property type="match status" value="1"/>
</dbReference>
<dbReference type="PROSITE" id="PS50297">
    <property type="entry name" value="ANK_REP_REGION"/>
    <property type="match status" value="2"/>
</dbReference>
<dbReference type="SUPFAM" id="SSF52540">
    <property type="entry name" value="P-loop containing nucleoside triphosphate hydrolases"/>
    <property type="match status" value="1"/>
</dbReference>
<evidence type="ECO:0000256" key="3">
    <source>
        <dbReference type="PROSITE-ProRule" id="PRU00023"/>
    </source>
</evidence>
<dbReference type="EnsemblMetazoa" id="XM_011408411.1">
    <property type="protein sequence ID" value="XP_011406713.1"/>
    <property type="gene ID" value="LOC105314311"/>
</dbReference>
<organism evidence="4">
    <name type="scientific">Amphimedon queenslandica</name>
    <name type="common">Sponge</name>
    <dbReference type="NCBI Taxonomy" id="400682"/>
    <lineage>
        <taxon>Eukaryota</taxon>
        <taxon>Metazoa</taxon>
        <taxon>Porifera</taxon>
        <taxon>Demospongiae</taxon>
        <taxon>Heteroscleromorpha</taxon>
        <taxon>Haplosclerida</taxon>
        <taxon>Niphatidae</taxon>
        <taxon>Amphimedon</taxon>
    </lineage>
</organism>
<evidence type="ECO:0000313" key="4">
    <source>
        <dbReference type="EnsemblMetazoa" id="Aqu2.1.19099_001"/>
    </source>
</evidence>
<dbReference type="PROSITE" id="PS50088">
    <property type="entry name" value="ANK_REPEAT"/>
    <property type="match status" value="2"/>
</dbReference>
<accession>A0A1X7TV66</accession>
<dbReference type="AlphaFoldDB" id="A0A1X7TV66"/>
<evidence type="ECO:0000256" key="2">
    <source>
        <dbReference type="ARBA" id="ARBA00023043"/>
    </source>
</evidence>
<dbReference type="SUPFAM" id="SSF48403">
    <property type="entry name" value="Ankyrin repeat"/>
    <property type="match status" value="2"/>
</dbReference>
<keyword evidence="2 3" id="KW-0040">ANK repeat</keyword>
<dbReference type="InterPro" id="IPR027417">
    <property type="entry name" value="P-loop_NTPase"/>
</dbReference>
<evidence type="ECO:0000313" key="5">
    <source>
        <dbReference type="Proteomes" id="UP000007879"/>
    </source>
</evidence>
<gene>
    <name evidence="4" type="primary">105314311</name>
</gene>
<feature type="repeat" description="ANK" evidence="3">
    <location>
        <begin position="251"/>
        <end position="274"/>
    </location>
</feature>
<proteinExistence type="predicted"/>
<dbReference type="InterPro" id="IPR002110">
    <property type="entry name" value="Ankyrin_rpt"/>
</dbReference>